<reference evidence="16" key="2">
    <citation type="submission" date="2025-08" db="UniProtKB">
        <authorList>
            <consortium name="RefSeq"/>
        </authorList>
    </citation>
    <scope>IDENTIFICATION</scope>
    <source>
        <tissue evidence="16">Young leaves</tissue>
    </source>
</reference>
<dbReference type="RefSeq" id="XP_027351134.1">
    <property type="nucleotide sequence ID" value="XM_027495333.1"/>
</dbReference>
<evidence type="ECO:0000256" key="10">
    <source>
        <dbReference type="ARBA" id="ARBA00023157"/>
    </source>
</evidence>
<dbReference type="OrthoDB" id="687943at2759"/>
<dbReference type="InterPro" id="IPR003245">
    <property type="entry name" value="Phytocyanin_dom"/>
</dbReference>
<keyword evidence="5 13" id="KW-0732">Signal</keyword>
<dbReference type="GO" id="GO:0009610">
    <property type="term" value="P:response to symbiotic fungus"/>
    <property type="evidence" value="ECO:0007669"/>
    <property type="project" value="UniProtKB-ARBA"/>
</dbReference>
<gene>
    <name evidence="16" type="primary">LOC113862233</name>
</gene>
<dbReference type="Pfam" id="PF02298">
    <property type="entry name" value="Cu_bind_like"/>
    <property type="match status" value="1"/>
</dbReference>
<keyword evidence="4" id="KW-0479">Metal-binding</keyword>
<keyword evidence="11" id="KW-0325">Glycoprotein</keyword>
<dbReference type="Proteomes" id="UP000694853">
    <property type="component" value="Unplaced"/>
</dbReference>
<keyword evidence="6" id="KW-0249">Electron transport</keyword>
<dbReference type="GO" id="GO:0005886">
    <property type="term" value="C:plasma membrane"/>
    <property type="evidence" value="ECO:0007669"/>
    <property type="project" value="TreeGrafter"/>
</dbReference>
<evidence type="ECO:0000256" key="12">
    <source>
        <dbReference type="SAM" id="Phobius"/>
    </source>
</evidence>
<dbReference type="AlphaFoldDB" id="A0A8B8L8R7"/>
<feature type="domain" description="Phytocyanin" evidence="14">
    <location>
        <begin position="24"/>
        <end position="124"/>
    </location>
</feature>
<evidence type="ECO:0000256" key="8">
    <source>
        <dbReference type="ARBA" id="ARBA00023008"/>
    </source>
</evidence>
<dbReference type="InterPro" id="IPR039391">
    <property type="entry name" value="Phytocyanin-like"/>
</dbReference>
<keyword evidence="3 12" id="KW-0812">Transmembrane</keyword>
<feature type="signal peptide" evidence="13">
    <location>
        <begin position="1"/>
        <end position="23"/>
    </location>
</feature>
<organism evidence="15 16">
    <name type="scientific">Abrus precatorius</name>
    <name type="common">Indian licorice</name>
    <name type="synonym">Glycine abrus</name>
    <dbReference type="NCBI Taxonomy" id="3816"/>
    <lineage>
        <taxon>Eukaryota</taxon>
        <taxon>Viridiplantae</taxon>
        <taxon>Streptophyta</taxon>
        <taxon>Embryophyta</taxon>
        <taxon>Tracheophyta</taxon>
        <taxon>Spermatophyta</taxon>
        <taxon>Magnoliopsida</taxon>
        <taxon>eudicotyledons</taxon>
        <taxon>Gunneridae</taxon>
        <taxon>Pentapetalae</taxon>
        <taxon>rosids</taxon>
        <taxon>fabids</taxon>
        <taxon>Fabales</taxon>
        <taxon>Fabaceae</taxon>
        <taxon>Papilionoideae</taxon>
        <taxon>50 kb inversion clade</taxon>
        <taxon>NPAAA clade</taxon>
        <taxon>indigoferoid/millettioid clade</taxon>
        <taxon>Abreae</taxon>
        <taxon>Abrus</taxon>
    </lineage>
</organism>
<dbReference type="KEGG" id="aprc:113862233"/>
<evidence type="ECO:0000256" key="7">
    <source>
        <dbReference type="ARBA" id="ARBA00022989"/>
    </source>
</evidence>
<evidence type="ECO:0000256" key="4">
    <source>
        <dbReference type="ARBA" id="ARBA00022723"/>
    </source>
</evidence>
<name>A0A8B8L8R7_ABRPR</name>
<dbReference type="PANTHER" id="PTHR33021:SF549">
    <property type="entry name" value="BLUE COPPER PROTEIN 1B"/>
    <property type="match status" value="1"/>
</dbReference>
<evidence type="ECO:0000256" key="5">
    <source>
        <dbReference type="ARBA" id="ARBA00022729"/>
    </source>
</evidence>
<evidence type="ECO:0000256" key="1">
    <source>
        <dbReference type="ARBA" id="ARBA00004479"/>
    </source>
</evidence>
<dbReference type="SUPFAM" id="SSF49503">
    <property type="entry name" value="Cupredoxins"/>
    <property type="match status" value="1"/>
</dbReference>
<evidence type="ECO:0000256" key="11">
    <source>
        <dbReference type="ARBA" id="ARBA00023180"/>
    </source>
</evidence>
<dbReference type="GO" id="GO:0009055">
    <property type="term" value="F:electron transfer activity"/>
    <property type="evidence" value="ECO:0007669"/>
    <property type="project" value="InterPro"/>
</dbReference>
<evidence type="ECO:0000259" key="14">
    <source>
        <dbReference type="PROSITE" id="PS51485"/>
    </source>
</evidence>
<dbReference type="GeneID" id="113862233"/>
<feature type="transmembrane region" description="Helical" evidence="12">
    <location>
        <begin position="134"/>
        <end position="154"/>
    </location>
</feature>
<dbReference type="FunFam" id="2.60.40.420:FF:000067">
    <property type="entry name" value="Cupredoxin superfamily protein"/>
    <property type="match status" value="1"/>
</dbReference>
<keyword evidence="9 12" id="KW-0472">Membrane</keyword>
<evidence type="ECO:0000256" key="13">
    <source>
        <dbReference type="SAM" id="SignalP"/>
    </source>
</evidence>
<keyword evidence="2" id="KW-0813">Transport</keyword>
<keyword evidence="7 12" id="KW-1133">Transmembrane helix</keyword>
<keyword evidence="10" id="KW-1015">Disulfide bond</keyword>
<accession>A0A8B8L8R7</accession>
<comment type="subcellular location">
    <subcellularLocation>
        <location evidence="1">Membrane</location>
        <topology evidence="1">Single-pass type I membrane protein</topology>
    </subcellularLocation>
</comment>
<dbReference type="Gene3D" id="2.60.40.420">
    <property type="entry name" value="Cupredoxins - blue copper proteins"/>
    <property type="match status" value="1"/>
</dbReference>
<reference evidence="15" key="1">
    <citation type="journal article" date="2019" name="Toxins">
        <title>Detection of Abrin-Like and Prepropulchellin-Like Toxin Genes and Transcripts Using Whole Genome Sequencing and Full-Length Transcript Sequencing of Abrus precatorius.</title>
        <authorList>
            <person name="Hovde B.T."/>
            <person name="Daligault H.E."/>
            <person name="Hanschen E.R."/>
            <person name="Kunde Y.A."/>
            <person name="Johnson M.B."/>
            <person name="Starkenburg S.R."/>
            <person name="Johnson S.L."/>
        </authorList>
    </citation>
    <scope>NUCLEOTIDE SEQUENCE [LARGE SCALE GENOMIC DNA]</scope>
</reference>
<dbReference type="PROSITE" id="PS51485">
    <property type="entry name" value="PHYTOCYANIN"/>
    <property type="match status" value="1"/>
</dbReference>
<dbReference type="InterPro" id="IPR008972">
    <property type="entry name" value="Cupredoxin"/>
</dbReference>
<evidence type="ECO:0000256" key="2">
    <source>
        <dbReference type="ARBA" id="ARBA00022448"/>
    </source>
</evidence>
<proteinExistence type="predicted"/>
<evidence type="ECO:0000313" key="15">
    <source>
        <dbReference type="Proteomes" id="UP000694853"/>
    </source>
</evidence>
<evidence type="ECO:0000256" key="6">
    <source>
        <dbReference type="ARBA" id="ARBA00022982"/>
    </source>
</evidence>
<evidence type="ECO:0000256" key="3">
    <source>
        <dbReference type="ARBA" id="ARBA00022692"/>
    </source>
</evidence>
<evidence type="ECO:0000313" key="16">
    <source>
        <dbReference type="RefSeq" id="XP_027351134.1"/>
    </source>
</evidence>
<keyword evidence="15" id="KW-1185">Reference proteome</keyword>
<evidence type="ECO:0000256" key="9">
    <source>
        <dbReference type="ARBA" id="ARBA00023136"/>
    </source>
</evidence>
<protein>
    <submittedName>
        <fullName evidence="16">Mavicyanin-like</fullName>
    </submittedName>
</protein>
<feature type="chain" id="PRO_5034390315" evidence="13">
    <location>
        <begin position="24"/>
        <end position="155"/>
    </location>
</feature>
<dbReference type="PANTHER" id="PTHR33021">
    <property type="entry name" value="BLUE COPPER PROTEIN"/>
    <property type="match status" value="1"/>
</dbReference>
<dbReference type="GO" id="GO:0046872">
    <property type="term" value="F:metal ion binding"/>
    <property type="evidence" value="ECO:0007669"/>
    <property type="project" value="UniProtKB-KW"/>
</dbReference>
<sequence>MAFAARLAFLAIFMVLLSSVALATDFVVGDDQGWTIDIDYAQWAKDKVFHVGDNLVFNYDNSKHNVFKVNGTQFQECTFPQENEALSTGKDVVTLKAEGTKWYVCGKANHCAAHQMKLSINVLAPSPAPAPTSAAHSVLSSFSSLLMLAIATIFM</sequence>
<keyword evidence="8" id="KW-0186">Copper</keyword>
<dbReference type="CDD" id="cd04216">
    <property type="entry name" value="Phytocyanin"/>
    <property type="match status" value="1"/>
</dbReference>